<dbReference type="AlphaFoldDB" id="A0A933L7M7"/>
<dbReference type="Proteomes" id="UP000782610">
    <property type="component" value="Unassembled WGS sequence"/>
</dbReference>
<reference evidence="1" key="1">
    <citation type="submission" date="2020-07" db="EMBL/GenBank/DDBJ databases">
        <title>Huge and variable diversity of episymbiotic CPR bacteria and DPANN archaea in groundwater ecosystems.</title>
        <authorList>
            <person name="He C.Y."/>
            <person name="Keren R."/>
            <person name="Whittaker M."/>
            <person name="Farag I.F."/>
            <person name="Doudna J."/>
            <person name="Cate J.H.D."/>
            <person name="Banfield J.F."/>
        </authorList>
    </citation>
    <scope>NUCLEOTIDE SEQUENCE</scope>
    <source>
        <strain evidence="1">NC_groundwater_1586_Pr3_B-0.1um_66_15</strain>
    </source>
</reference>
<gene>
    <name evidence="1" type="ORF">HY834_19255</name>
</gene>
<organism evidence="1 2">
    <name type="scientific">Devosia nanyangense</name>
    <dbReference type="NCBI Taxonomy" id="1228055"/>
    <lineage>
        <taxon>Bacteria</taxon>
        <taxon>Pseudomonadati</taxon>
        <taxon>Pseudomonadota</taxon>
        <taxon>Alphaproteobacteria</taxon>
        <taxon>Hyphomicrobiales</taxon>
        <taxon>Devosiaceae</taxon>
        <taxon>Devosia</taxon>
    </lineage>
</organism>
<accession>A0A933L7M7</accession>
<proteinExistence type="predicted"/>
<protein>
    <submittedName>
        <fullName evidence="1">Uncharacterized protein</fullName>
    </submittedName>
</protein>
<dbReference type="EMBL" id="JACRAF010000064">
    <property type="protein sequence ID" value="MBI4923876.1"/>
    <property type="molecule type" value="Genomic_DNA"/>
</dbReference>
<evidence type="ECO:0000313" key="1">
    <source>
        <dbReference type="EMBL" id="MBI4923876.1"/>
    </source>
</evidence>
<name>A0A933L7M7_9HYPH</name>
<comment type="caution">
    <text evidence="1">The sequence shown here is derived from an EMBL/GenBank/DDBJ whole genome shotgun (WGS) entry which is preliminary data.</text>
</comment>
<sequence length="297" mass="34236">MLAYILSRVVLAKKPSFTRGQGRCIFCGEPGLTKEHIFAEWLHPFLLFAEWLHPFLPKSDELNHYDRTVIIQINRDDVENKLRAGEAHSGRARVVCRKCNNEWMSVLQTEAKPFLLPLVRGERIPLFIRQQSILAAWISMFVMVAEHRDSDRRVIATSPAARRAFMDTRRAPKHWKIWIGHYERHKWVPVVAHSAAEIVSDTHDGMYAPPNRPVAPNTHATTFVVGKLFVHVFGSTMPRVLRKQDVPVSGVSRLWPFWESPIWWPPKVTLTDNDADAIAFAFTNRLKGLRDSRLIEH</sequence>
<evidence type="ECO:0000313" key="2">
    <source>
        <dbReference type="Proteomes" id="UP000782610"/>
    </source>
</evidence>